<sequence length="124" mass="13893">MLDAMELEDSDSKSMSESGGDIGDGGVMSNELKDLEEILSYDVMKFITSGVLVSQCSFDDGLVLYWRGNYFKSWPNPKYWANNIFGPPGPQGMGRMGNWGDLSEWVFRANLNGVDGRNLKFENF</sequence>
<dbReference type="EMBL" id="KN819384">
    <property type="protein sequence ID" value="KIJ11241.1"/>
    <property type="molecule type" value="Genomic_DNA"/>
</dbReference>
<dbReference type="Proteomes" id="UP000053647">
    <property type="component" value="Unassembled WGS sequence"/>
</dbReference>
<accession>A0A0C9TVA8</accession>
<keyword evidence="3" id="KW-1185">Reference proteome</keyword>
<evidence type="ECO:0000313" key="3">
    <source>
        <dbReference type="Proteomes" id="UP000053647"/>
    </source>
</evidence>
<evidence type="ECO:0000256" key="1">
    <source>
        <dbReference type="SAM" id="MobiDB-lite"/>
    </source>
</evidence>
<dbReference type="HOGENOM" id="CLU_2004627_0_0_1"/>
<proteinExistence type="predicted"/>
<protein>
    <submittedName>
        <fullName evidence="2">Uncharacterized protein</fullName>
    </submittedName>
</protein>
<dbReference type="AlphaFoldDB" id="A0A0C9TVA8"/>
<name>A0A0C9TVA8_PAXIN</name>
<feature type="region of interest" description="Disordered" evidence="1">
    <location>
        <begin position="1"/>
        <end position="28"/>
    </location>
</feature>
<gene>
    <name evidence="2" type="ORF">PAXINDRAFT_157368</name>
</gene>
<evidence type="ECO:0000313" key="2">
    <source>
        <dbReference type="EMBL" id="KIJ11241.1"/>
    </source>
</evidence>
<organism evidence="2 3">
    <name type="scientific">Paxillus involutus ATCC 200175</name>
    <dbReference type="NCBI Taxonomy" id="664439"/>
    <lineage>
        <taxon>Eukaryota</taxon>
        <taxon>Fungi</taxon>
        <taxon>Dikarya</taxon>
        <taxon>Basidiomycota</taxon>
        <taxon>Agaricomycotina</taxon>
        <taxon>Agaricomycetes</taxon>
        <taxon>Agaricomycetidae</taxon>
        <taxon>Boletales</taxon>
        <taxon>Paxilineae</taxon>
        <taxon>Paxillaceae</taxon>
        <taxon>Paxillus</taxon>
    </lineage>
</organism>
<reference evidence="3" key="2">
    <citation type="submission" date="2015-01" db="EMBL/GenBank/DDBJ databases">
        <title>Evolutionary Origins and Diversification of the Mycorrhizal Mutualists.</title>
        <authorList>
            <consortium name="DOE Joint Genome Institute"/>
            <consortium name="Mycorrhizal Genomics Consortium"/>
            <person name="Kohler A."/>
            <person name="Kuo A."/>
            <person name="Nagy L.G."/>
            <person name="Floudas D."/>
            <person name="Copeland A."/>
            <person name="Barry K.W."/>
            <person name="Cichocki N."/>
            <person name="Veneault-Fourrey C."/>
            <person name="LaButti K."/>
            <person name="Lindquist E.A."/>
            <person name="Lipzen A."/>
            <person name="Lundell T."/>
            <person name="Morin E."/>
            <person name="Murat C."/>
            <person name="Riley R."/>
            <person name="Ohm R."/>
            <person name="Sun H."/>
            <person name="Tunlid A."/>
            <person name="Henrissat B."/>
            <person name="Grigoriev I.V."/>
            <person name="Hibbett D.S."/>
            <person name="Martin F."/>
        </authorList>
    </citation>
    <scope>NUCLEOTIDE SEQUENCE [LARGE SCALE GENOMIC DNA]</scope>
    <source>
        <strain evidence="3">ATCC 200175</strain>
    </source>
</reference>
<reference evidence="2 3" key="1">
    <citation type="submission" date="2014-06" db="EMBL/GenBank/DDBJ databases">
        <authorList>
            <consortium name="DOE Joint Genome Institute"/>
            <person name="Kuo A."/>
            <person name="Kohler A."/>
            <person name="Nagy L.G."/>
            <person name="Floudas D."/>
            <person name="Copeland A."/>
            <person name="Barry K.W."/>
            <person name="Cichocki N."/>
            <person name="Veneault-Fourrey C."/>
            <person name="LaButti K."/>
            <person name="Lindquist E.A."/>
            <person name="Lipzen A."/>
            <person name="Lundell T."/>
            <person name="Morin E."/>
            <person name="Murat C."/>
            <person name="Sun H."/>
            <person name="Tunlid A."/>
            <person name="Henrissat B."/>
            <person name="Grigoriev I.V."/>
            <person name="Hibbett D.S."/>
            <person name="Martin F."/>
            <person name="Nordberg H.P."/>
            <person name="Cantor M.N."/>
            <person name="Hua S.X."/>
        </authorList>
    </citation>
    <scope>NUCLEOTIDE SEQUENCE [LARGE SCALE GENOMIC DNA]</scope>
    <source>
        <strain evidence="2 3">ATCC 200175</strain>
    </source>
</reference>